<evidence type="ECO:0000256" key="10">
    <source>
        <dbReference type="ARBA" id="ARBA00023242"/>
    </source>
</evidence>
<proteinExistence type="inferred from homology"/>
<name>A0A8X6KYP8_TRICU</name>
<keyword evidence="4" id="KW-0963">Cytoplasm</keyword>
<feature type="compositionally biased region" description="Polar residues" evidence="12">
    <location>
        <begin position="251"/>
        <end position="261"/>
    </location>
</feature>
<keyword evidence="8" id="KW-0238">DNA-binding</keyword>
<evidence type="ECO:0000256" key="11">
    <source>
        <dbReference type="ARBA" id="ARBA00023306"/>
    </source>
</evidence>
<dbReference type="OrthoDB" id="6427998at2759"/>
<dbReference type="GO" id="GO:0040001">
    <property type="term" value="P:establishment of mitotic spindle localization"/>
    <property type="evidence" value="ECO:0007669"/>
    <property type="project" value="InterPro"/>
</dbReference>
<evidence type="ECO:0008006" key="15">
    <source>
        <dbReference type="Google" id="ProtNLM"/>
    </source>
</evidence>
<evidence type="ECO:0000313" key="13">
    <source>
        <dbReference type="EMBL" id="GFQ91385.1"/>
    </source>
</evidence>
<dbReference type="Pfam" id="PF16006">
    <property type="entry name" value="NUSAP"/>
    <property type="match status" value="2"/>
</dbReference>
<dbReference type="GO" id="GO:0005874">
    <property type="term" value="C:microtubule"/>
    <property type="evidence" value="ECO:0007669"/>
    <property type="project" value="UniProtKB-KW"/>
</dbReference>
<keyword evidence="10" id="KW-0539">Nucleus</keyword>
<dbReference type="GO" id="GO:0003677">
    <property type="term" value="F:DNA binding"/>
    <property type="evidence" value="ECO:0007669"/>
    <property type="project" value="UniProtKB-KW"/>
</dbReference>
<dbReference type="GO" id="GO:0007076">
    <property type="term" value="P:mitotic chromosome condensation"/>
    <property type="evidence" value="ECO:0007669"/>
    <property type="project" value="TreeGrafter"/>
</dbReference>
<dbReference type="GO" id="GO:0008017">
    <property type="term" value="F:microtubule binding"/>
    <property type="evidence" value="ECO:0007669"/>
    <property type="project" value="TreeGrafter"/>
</dbReference>
<dbReference type="Proteomes" id="UP000887116">
    <property type="component" value="Unassembled WGS sequence"/>
</dbReference>
<dbReference type="GO" id="GO:0000281">
    <property type="term" value="P:mitotic cytokinesis"/>
    <property type="evidence" value="ECO:0007669"/>
    <property type="project" value="InterPro"/>
</dbReference>
<keyword evidence="9" id="KW-0206">Cytoskeleton</keyword>
<keyword evidence="6" id="KW-0493">Microtubule</keyword>
<protein>
    <recommendedName>
        <fullName evidence="15">Nucleolar and spindle-associated protein 1</fullName>
    </recommendedName>
</protein>
<comment type="caution">
    <text evidence="13">The sequence shown here is derived from an EMBL/GenBank/DDBJ whole genome shotgun (WGS) entry which is preliminary data.</text>
</comment>
<organism evidence="13 14">
    <name type="scientific">Trichonephila clavata</name>
    <name type="common">Joro spider</name>
    <name type="synonym">Nephila clavata</name>
    <dbReference type="NCBI Taxonomy" id="2740835"/>
    <lineage>
        <taxon>Eukaryota</taxon>
        <taxon>Metazoa</taxon>
        <taxon>Ecdysozoa</taxon>
        <taxon>Arthropoda</taxon>
        <taxon>Chelicerata</taxon>
        <taxon>Arachnida</taxon>
        <taxon>Araneae</taxon>
        <taxon>Araneomorphae</taxon>
        <taxon>Entelegynae</taxon>
        <taxon>Araneoidea</taxon>
        <taxon>Nephilidae</taxon>
        <taxon>Trichonephila</taxon>
    </lineage>
</organism>
<evidence type="ECO:0000256" key="8">
    <source>
        <dbReference type="ARBA" id="ARBA00023125"/>
    </source>
</evidence>
<comment type="subcellular location">
    <subcellularLocation>
        <location evidence="2">Cytoplasm</location>
        <location evidence="2">Cytoskeleton</location>
        <location evidence="2">Spindle</location>
    </subcellularLocation>
    <subcellularLocation>
        <location evidence="1">Nucleus</location>
    </subcellularLocation>
</comment>
<dbReference type="GO" id="GO:0072686">
    <property type="term" value="C:mitotic spindle"/>
    <property type="evidence" value="ECO:0007669"/>
    <property type="project" value="TreeGrafter"/>
</dbReference>
<evidence type="ECO:0000256" key="5">
    <source>
        <dbReference type="ARBA" id="ARBA00022618"/>
    </source>
</evidence>
<dbReference type="GO" id="GO:0005730">
    <property type="term" value="C:nucleolus"/>
    <property type="evidence" value="ECO:0007669"/>
    <property type="project" value="TreeGrafter"/>
</dbReference>
<feature type="compositionally biased region" description="Low complexity" evidence="12">
    <location>
        <begin position="171"/>
        <end position="182"/>
    </location>
</feature>
<evidence type="ECO:0000256" key="4">
    <source>
        <dbReference type="ARBA" id="ARBA00022490"/>
    </source>
</evidence>
<keyword evidence="5" id="KW-0132">Cell division</keyword>
<accession>A0A8X6KYP8</accession>
<keyword evidence="7" id="KW-0498">Mitosis</keyword>
<keyword evidence="14" id="KW-1185">Reference proteome</keyword>
<feature type="region of interest" description="Disordered" evidence="12">
    <location>
        <begin position="69"/>
        <end position="90"/>
    </location>
</feature>
<gene>
    <name evidence="13" type="primary">AVEN_151343_1</name>
    <name evidence="13" type="ORF">TNCT_731801</name>
</gene>
<dbReference type="PANTHER" id="PTHR15874">
    <property type="entry name" value="NUCLEOLAR AND SPINDLE-ASSOCIATED PROTEIN 1"/>
    <property type="match status" value="1"/>
</dbReference>
<dbReference type="InterPro" id="IPR026756">
    <property type="entry name" value="NuSAP"/>
</dbReference>
<evidence type="ECO:0000256" key="1">
    <source>
        <dbReference type="ARBA" id="ARBA00004123"/>
    </source>
</evidence>
<comment type="similarity">
    <text evidence="3">Belongs to the NUSAP family.</text>
</comment>
<feature type="region of interest" description="Disordered" evidence="12">
    <location>
        <begin position="111"/>
        <end position="325"/>
    </location>
</feature>
<feature type="region of interest" description="Disordered" evidence="12">
    <location>
        <begin position="343"/>
        <end position="370"/>
    </location>
</feature>
<dbReference type="PANTHER" id="PTHR15874:SF1">
    <property type="entry name" value="NUCLEOLAR AND SPINDLE-ASSOCIATED PROTEIN 1"/>
    <property type="match status" value="1"/>
</dbReference>
<reference evidence="13" key="1">
    <citation type="submission" date="2020-07" db="EMBL/GenBank/DDBJ databases">
        <title>Multicomponent nature underlies the extraordinary mechanical properties of spider dragline silk.</title>
        <authorList>
            <person name="Kono N."/>
            <person name="Nakamura H."/>
            <person name="Mori M."/>
            <person name="Yoshida Y."/>
            <person name="Ohtoshi R."/>
            <person name="Malay A.D."/>
            <person name="Moran D.A.P."/>
            <person name="Tomita M."/>
            <person name="Numata K."/>
            <person name="Arakawa K."/>
        </authorList>
    </citation>
    <scope>NUCLEOTIDE SEQUENCE</scope>
</reference>
<dbReference type="EMBL" id="BMAO01023866">
    <property type="protein sequence ID" value="GFQ91385.1"/>
    <property type="molecule type" value="Genomic_DNA"/>
</dbReference>
<evidence type="ECO:0000256" key="6">
    <source>
        <dbReference type="ARBA" id="ARBA00022701"/>
    </source>
</evidence>
<evidence type="ECO:0000256" key="3">
    <source>
        <dbReference type="ARBA" id="ARBA00009702"/>
    </source>
</evidence>
<evidence type="ECO:0000256" key="7">
    <source>
        <dbReference type="ARBA" id="ARBA00022776"/>
    </source>
</evidence>
<evidence type="ECO:0000256" key="9">
    <source>
        <dbReference type="ARBA" id="ARBA00023212"/>
    </source>
</evidence>
<keyword evidence="11" id="KW-0131">Cell cycle</keyword>
<feature type="compositionally biased region" description="Basic and acidic residues" evidence="12">
    <location>
        <begin position="69"/>
        <end position="85"/>
    </location>
</feature>
<feature type="compositionally biased region" description="Basic and acidic residues" evidence="12">
    <location>
        <begin position="353"/>
        <end position="365"/>
    </location>
</feature>
<evidence type="ECO:0000313" key="14">
    <source>
        <dbReference type="Proteomes" id="UP000887116"/>
    </source>
</evidence>
<dbReference type="AlphaFoldDB" id="A0A8X6KYP8"/>
<evidence type="ECO:0000256" key="12">
    <source>
        <dbReference type="SAM" id="MobiDB-lite"/>
    </source>
</evidence>
<evidence type="ECO:0000256" key="2">
    <source>
        <dbReference type="ARBA" id="ARBA00004186"/>
    </source>
</evidence>
<feature type="compositionally biased region" description="Polar residues" evidence="12">
    <location>
        <begin position="115"/>
        <end position="126"/>
    </location>
</feature>
<sequence>MDTPSEENLRQMPYSELKKHAKRKGIKANIKAEELISLILENAHSAEDSFVAMEQKIINSCKKNKIKKFEEDKQTESDTPRRETYTLDCPSSDTIVNLDNDLIVSSASPMLKKTPATNDTSRNVTMSRGSERKSKKRKVSFVTPLRRSTRLSIMTPQYASVKDRPKTPIPSRKSTGRKSSSSIPGKISFAETPSEADCENNTSTKFSGKKEKRVSTPMPVSKTKRMNLSSTGLEAPIATPEVSFVNEPSKESNPSKITASKENAGGDPLPNTKGKLSFTPKSDVKKAATSPMSGKNKKLAPKSGGKTVASPYITPGSKVRATPNFKKIHQKAFNKMESIDEYQQRKAANSARKIKEALQHHDSNSSKKLAAKKTVVSKPFGGIPFIPSKTTSSSFQVQPVSGKKPAITKHVSLSESTLTKKLTNQDTKKSVKHVSRENTPLKRRFKFDLKASLSKKLPYKPHTGPLKPLTDNMNNTTLVCPPPQKAIGSKFVEAKRVESRGVLRGVRKNRRFELQMSNRKLV</sequence>